<dbReference type="InterPro" id="IPR041679">
    <property type="entry name" value="DNA2/NAM7-like_C"/>
</dbReference>
<evidence type="ECO:0000256" key="13">
    <source>
        <dbReference type="ARBA" id="ARBA00022763"/>
    </source>
</evidence>
<dbReference type="EMBL" id="JANCYU010000004">
    <property type="protein sequence ID" value="KAK4522416.1"/>
    <property type="molecule type" value="Genomic_DNA"/>
</dbReference>
<dbReference type="PANTHER" id="PTHR43788:SF8">
    <property type="entry name" value="DNA-BINDING PROTEIN SMUBP-2"/>
    <property type="match status" value="1"/>
</dbReference>
<evidence type="ECO:0000256" key="11">
    <source>
        <dbReference type="ARBA" id="ARBA00022741"/>
    </source>
</evidence>
<dbReference type="Proteomes" id="UP001300502">
    <property type="component" value="Unassembled WGS sequence"/>
</dbReference>
<name>A0AAV9I2Q2_9RHOD</name>
<dbReference type="InterPro" id="IPR011604">
    <property type="entry name" value="PDDEXK-like_dom_sf"/>
</dbReference>
<dbReference type="CDD" id="cd18041">
    <property type="entry name" value="DEXXQc_DNA2"/>
    <property type="match status" value="1"/>
</dbReference>
<accession>A0AAV9I2Q2</accession>
<evidence type="ECO:0000256" key="9">
    <source>
        <dbReference type="ARBA" id="ARBA00022722"/>
    </source>
</evidence>
<evidence type="ECO:0000256" key="8">
    <source>
        <dbReference type="ARBA" id="ARBA00022705"/>
    </source>
</evidence>
<evidence type="ECO:0000256" key="20">
    <source>
        <dbReference type="ARBA" id="ARBA00023128"/>
    </source>
</evidence>
<keyword evidence="8" id="KW-0235">DNA replication</keyword>
<dbReference type="GO" id="GO:0005524">
    <property type="term" value="F:ATP binding"/>
    <property type="evidence" value="ECO:0007669"/>
    <property type="project" value="UniProtKB-KW"/>
</dbReference>
<dbReference type="Pfam" id="PF13086">
    <property type="entry name" value="AAA_11"/>
    <property type="match status" value="2"/>
</dbReference>
<evidence type="ECO:0000256" key="1">
    <source>
        <dbReference type="ARBA" id="ARBA00001966"/>
    </source>
</evidence>
<evidence type="ECO:0000259" key="31">
    <source>
        <dbReference type="Pfam" id="PF21123"/>
    </source>
</evidence>
<evidence type="ECO:0000256" key="17">
    <source>
        <dbReference type="ARBA" id="ARBA00023004"/>
    </source>
</evidence>
<reference evidence="32 33" key="1">
    <citation type="submission" date="2022-07" db="EMBL/GenBank/DDBJ databases">
        <title>Genome-wide signatures of adaptation to extreme environments.</title>
        <authorList>
            <person name="Cho C.H."/>
            <person name="Yoon H.S."/>
        </authorList>
    </citation>
    <scope>NUCLEOTIDE SEQUENCE [LARGE SCALE GENOMIC DNA]</scope>
    <source>
        <strain evidence="32 33">108.79 E11</strain>
    </source>
</reference>
<keyword evidence="10" id="KW-0479">Metal-binding</keyword>
<evidence type="ECO:0000259" key="28">
    <source>
        <dbReference type="Pfam" id="PF08696"/>
    </source>
</evidence>
<keyword evidence="22" id="KW-0539">Nucleus</keyword>
<evidence type="ECO:0000256" key="23">
    <source>
        <dbReference type="ARBA" id="ARBA00023268"/>
    </source>
</evidence>
<dbReference type="GO" id="GO:0017116">
    <property type="term" value="F:single-stranded DNA helicase activity"/>
    <property type="evidence" value="ECO:0007669"/>
    <property type="project" value="InterPro"/>
</dbReference>
<evidence type="ECO:0000256" key="21">
    <source>
        <dbReference type="ARBA" id="ARBA00023204"/>
    </source>
</evidence>
<keyword evidence="7" id="KW-0004">4Fe-4S</keyword>
<feature type="region of interest" description="Disordered" evidence="27">
    <location>
        <begin position="112"/>
        <end position="138"/>
    </location>
</feature>
<comment type="subcellular location">
    <subcellularLocation>
        <location evidence="3">Mitochondrion</location>
    </subcellularLocation>
    <subcellularLocation>
        <location evidence="2">Nucleus</location>
    </subcellularLocation>
</comment>
<dbReference type="GO" id="GO:0006281">
    <property type="term" value="P:DNA repair"/>
    <property type="evidence" value="ECO:0007669"/>
    <property type="project" value="UniProtKB-KW"/>
</dbReference>
<evidence type="ECO:0000256" key="5">
    <source>
        <dbReference type="ARBA" id="ARBA00012551"/>
    </source>
</evidence>
<dbReference type="InterPro" id="IPR027417">
    <property type="entry name" value="P-loop_NTPase"/>
</dbReference>
<evidence type="ECO:0000256" key="22">
    <source>
        <dbReference type="ARBA" id="ARBA00023242"/>
    </source>
</evidence>
<feature type="domain" description="DNA2/NAM7 helicase helicase" evidence="29">
    <location>
        <begin position="972"/>
        <end position="1038"/>
    </location>
</feature>
<evidence type="ECO:0000256" key="6">
    <source>
        <dbReference type="ARBA" id="ARBA00021516"/>
    </source>
</evidence>
<sequence length="1315" mass="150266">MDRFVLGGSNRKAPTTKSQQAVALKKTSRKRNTSKSMTTQKKKTQVPSKQDVAESDKENQKEITGTMNVHSPLPDDLEDIGSQLVVWKDDSSVANSPRTTSRMEMMKDGTTCIRKQPQQPQTLESDTTRNSGHETAQDLGFSSPELFQFWKRYGVSRLNIKRKKSRQWREEIEDEELNTSKLENTSDTLASNSLSLREETISSLLDDCEELAPDVVLSLEEWFRKYEQQVGPAEASSERLRVVKIMEENGTKLLYLNQMIDECKSLYALLCDEWYNTAVYPGDIVRIVQIDSNNVFQSFPKNFSNDLQIRIDQHQNFLIVQPDKLISATCLSNSFTCMRRAVLADWNRFAGGNKDSSYFFSVHCFETWKVDSLSALQGAMIHSLVEAGLVFVSKENLEEENRNGSRIAALYSTLVQEANRIVDSQLENLYGLSEDDQDLRALLQAFVPQIVRWLEYNIMRPDSRSSSMECYGMGHRKTCHVRMLKADSVEETIWSPILGLKGKIDAIFQIETETNQRQQVPFELKTVHEHPLSTPSIAHRAQLLLYSLMLSDRNDQSCDKGLLSYFVRESKKNSQQQTVLIASIRAELVGLLMTRNKLVRYDNSLEPDSVFPPLLKQSERICQKCSVSSTCMMLHKLVENGSEDTTRDGPGVELFTQHTRHLTQNHSRYFQRWFHILCKEERLAQQTREEIWTLTSEERERQGNCFSCLIVVPQKETKDNSVAYENQAENCVFQRKDSSKGRSFLGSNIVLGDYVIVSARLSNNQWKVGVARGFVTRLSEDRVELQLDSNLNDNSTRQFLSRAAEWRIDKDEMLSGWAIVKTNLQSLFLTQENEECSKLRSLVVDLEPPRLDRQLSIDFASYDVFTQLNEEQQAGILKAFQSLDYMLVHGMPGTGKTAWIVALVEIAVLQGLTVLLCGHTHASVDNILLRLKQRKNISFLRLGRHDLVHHGIWDHCLYSPNRPKPKTVKEWKQILESPRVVATTCMGISHVVFSKRTFDLVVVDEAGQIAEPVCLGPLRMAKGRFILVGDPFQLAPLMRASKWKDSVESLFERLCVEHPEAVVTLCKQYRMANDIMQLSNQLIYSHKLQCANEEVANRCLALSSDKTCLHSYSEWLRKCIDSQSRVVFVDTDELPAREQCNQQPYYDDYTDGKELDGTREEPIMHSSPLHNSTIHWNPQEAAIVVKIVEALHCCGLPLEDIGIISPYRAQCSYIHHQLAPWKSKLLEIKTVDQFQGRDKPCILFSFVRSNDEKKVGPLLRDWKRLNVAFTRAQSKCIFVGSLTTLKEGSPFLAKFTNILLQNDWVVHVRQETNAS</sequence>
<dbReference type="GO" id="GO:0003677">
    <property type="term" value="F:DNA binding"/>
    <property type="evidence" value="ECO:0007669"/>
    <property type="project" value="UniProtKB-KW"/>
</dbReference>
<evidence type="ECO:0000259" key="29">
    <source>
        <dbReference type="Pfam" id="PF13086"/>
    </source>
</evidence>
<dbReference type="InterPro" id="IPR014808">
    <property type="entry name" value="DNA_replication_fac_Dna2_N"/>
</dbReference>
<evidence type="ECO:0000256" key="7">
    <source>
        <dbReference type="ARBA" id="ARBA00022485"/>
    </source>
</evidence>
<evidence type="ECO:0000256" key="27">
    <source>
        <dbReference type="SAM" id="MobiDB-lite"/>
    </source>
</evidence>
<keyword evidence="33" id="KW-1185">Reference proteome</keyword>
<dbReference type="EC" id="3.6.4.12" evidence="5"/>
<dbReference type="GO" id="GO:0051539">
    <property type="term" value="F:4 iron, 4 sulfur cluster binding"/>
    <property type="evidence" value="ECO:0007669"/>
    <property type="project" value="UniProtKB-KW"/>
</dbReference>
<dbReference type="SUPFAM" id="SSF52540">
    <property type="entry name" value="P-loop containing nucleoside triphosphate hydrolases"/>
    <property type="match status" value="1"/>
</dbReference>
<comment type="catalytic activity">
    <reaction evidence="25">
        <text>ATP + H2O = ADP + phosphate + H(+)</text>
        <dbReference type="Rhea" id="RHEA:13065"/>
        <dbReference type="ChEBI" id="CHEBI:15377"/>
        <dbReference type="ChEBI" id="CHEBI:15378"/>
        <dbReference type="ChEBI" id="CHEBI:30616"/>
        <dbReference type="ChEBI" id="CHEBI:43474"/>
        <dbReference type="ChEBI" id="CHEBI:456216"/>
        <dbReference type="EC" id="3.6.4.12"/>
    </reaction>
</comment>
<evidence type="ECO:0000256" key="26">
    <source>
        <dbReference type="SAM" id="Coils"/>
    </source>
</evidence>
<keyword evidence="13" id="KW-0227">DNA damage</keyword>
<dbReference type="InterPro" id="IPR041677">
    <property type="entry name" value="DNA2/NAM7_AAA_11"/>
</dbReference>
<keyword evidence="21" id="KW-0234">DNA repair</keyword>
<keyword evidence="16" id="KW-0067">ATP-binding</keyword>
<dbReference type="GO" id="GO:0005739">
    <property type="term" value="C:mitochondrion"/>
    <property type="evidence" value="ECO:0007669"/>
    <property type="project" value="UniProtKB-SubCell"/>
</dbReference>
<feature type="domain" description="DNA2/NAM7 helicase-like C-terminal" evidence="30">
    <location>
        <begin position="1048"/>
        <end position="1281"/>
    </location>
</feature>
<gene>
    <name evidence="32" type="ORF">GAYE_HTGSCF06PCTG21G0303</name>
</gene>
<keyword evidence="11" id="KW-0547">Nucleotide-binding</keyword>
<evidence type="ECO:0000256" key="24">
    <source>
        <dbReference type="ARBA" id="ARBA00032548"/>
    </source>
</evidence>
<evidence type="ECO:0000256" key="2">
    <source>
        <dbReference type="ARBA" id="ARBA00004123"/>
    </source>
</evidence>
<dbReference type="InterPro" id="IPR047187">
    <property type="entry name" value="SF1_C_Upf1"/>
</dbReference>
<keyword evidence="20" id="KW-0496">Mitochondrion</keyword>
<keyword evidence="14" id="KW-0378">Hydrolase</keyword>
<dbReference type="GO" id="GO:0043139">
    <property type="term" value="F:5'-3' DNA helicase activity"/>
    <property type="evidence" value="ECO:0007669"/>
    <property type="project" value="TreeGrafter"/>
</dbReference>
<keyword evidence="12" id="KW-0255">Endonuclease</keyword>
<proteinExistence type="inferred from homology"/>
<evidence type="ECO:0000256" key="16">
    <source>
        <dbReference type="ARBA" id="ARBA00022840"/>
    </source>
</evidence>
<keyword evidence="23" id="KW-0511">Multifunctional enzyme</keyword>
<organism evidence="32 33">
    <name type="scientific">Galdieria yellowstonensis</name>
    <dbReference type="NCBI Taxonomy" id="3028027"/>
    <lineage>
        <taxon>Eukaryota</taxon>
        <taxon>Rhodophyta</taxon>
        <taxon>Bangiophyceae</taxon>
        <taxon>Galdieriales</taxon>
        <taxon>Galdieriaceae</taxon>
        <taxon>Galdieria</taxon>
    </lineage>
</organism>
<keyword evidence="19" id="KW-0238">DNA-binding</keyword>
<protein>
    <recommendedName>
        <fullName evidence="6">DNA replication ATP-dependent helicase/nuclease DNA2</fullName>
        <ecNumber evidence="5">3.6.4.12</ecNumber>
    </recommendedName>
    <alternativeName>
        <fullName evidence="24">DNA replication ATP-dependent helicase-like homolog</fullName>
    </alternativeName>
</protein>
<evidence type="ECO:0000256" key="18">
    <source>
        <dbReference type="ARBA" id="ARBA00023014"/>
    </source>
</evidence>
<evidence type="ECO:0000259" key="30">
    <source>
        <dbReference type="Pfam" id="PF13087"/>
    </source>
</evidence>
<keyword evidence="18" id="KW-0411">Iron-sulfur</keyword>
<dbReference type="Pfam" id="PF08696">
    <property type="entry name" value="Dna2"/>
    <property type="match status" value="1"/>
</dbReference>
<evidence type="ECO:0000256" key="15">
    <source>
        <dbReference type="ARBA" id="ARBA00022806"/>
    </source>
</evidence>
<dbReference type="GO" id="GO:0016787">
    <property type="term" value="F:hydrolase activity"/>
    <property type="evidence" value="ECO:0007669"/>
    <property type="project" value="UniProtKB-KW"/>
</dbReference>
<dbReference type="Gene3D" id="3.40.50.300">
    <property type="entry name" value="P-loop containing nucleotide triphosphate hydrolases"/>
    <property type="match status" value="2"/>
</dbReference>
<evidence type="ECO:0000256" key="14">
    <source>
        <dbReference type="ARBA" id="ARBA00022801"/>
    </source>
</evidence>
<feature type="compositionally biased region" description="Polar residues" evidence="27">
    <location>
        <begin position="116"/>
        <end position="130"/>
    </location>
</feature>
<dbReference type="GO" id="GO:0006260">
    <property type="term" value="P:DNA replication"/>
    <property type="evidence" value="ECO:0007669"/>
    <property type="project" value="UniProtKB-KW"/>
</dbReference>
<evidence type="ECO:0000313" key="32">
    <source>
        <dbReference type="EMBL" id="KAK4522416.1"/>
    </source>
</evidence>
<feature type="compositionally biased region" description="Polar residues" evidence="27">
    <location>
        <begin position="12"/>
        <end position="21"/>
    </location>
</feature>
<evidence type="ECO:0000256" key="12">
    <source>
        <dbReference type="ARBA" id="ARBA00022759"/>
    </source>
</evidence>
<comment type="similarity">
    <text evidence="4">Belongs to the DNA2/NAM7 helicase family.</text>
</comment>
<evidence type="ECO:0000313" key="33">
    <source>
        <dbReference type="Proteomes" id="UP001300502"/>
    </source>
</evidence>
<comment type="cofactor">
    <cofactor evidence="1">
        <name>[4Fe-4S] cluster</name>
        <dbReference type="ChEBI" id="CHEBI:49883"/>
    </cofactor>
</comment>
<dbReference type="CDD" id="cd18808">
    <property type="entry name" value="SF1_C_Upf1"/>
    <property type="match status" value="1"/>
</dbReference>
<feature type="compositionally biased region" description="Basic and acidic residues" evidence="27">
    <location>
        <begin position="51"/>
        <end position="61"/>
    </location>
</feature>
<evidence type="ECO:0000256" key="25">
    <source>
        <dbReference type="ARBA" id="ARBA00047995"/>
    </source>
</evidence>
<keyword evidence="17" id="KW-0408">Iron</keyword>
<feature type="coiled-coil region" evidence="26">
    <location>
        <begin position="158"/>
        <end position="185"/>
    </location>
</feature>
<dbReference type="InterPro" id="IPR048459">
    <property type="entry name" value="DNA2_Rift"/>
</dbReference>
<feature type="domain" description="DNA replication factor Dna2 N-terminal" evidence="28">
    <location>
        <begin position="268"/>
        <end position="509"/>
    </location>
</feature>
<evidence type="ECO:0000256" key="4">
    <source>
        <dbReference type="ARBA" id="ARBA00007913"/>
    </source>
</evidence>
<dbReference type="Pfam" id="PF21123">
    <property type="entry name" value="Dna2_Rift"/>
    <property type="match status" value="1"/>
</dbReference>
<keyword evidence="9" id="KW-0540">Nuclease</keyword>
<dbReference type="GO" id="GO:0046872">
    <property type="term" value="F:metal ion binding"/>
    <property type="evidence" value="ECO:0007669"/>
    <property type="project" value="UniProtKB-KW"/>
</dbReference>
<dbReference type="GO" id="GO:0004519">
    <property type="term" value="F:endonuclease activity"/>
    <property type="evidence" value="ECO:0007669"/>
    <property type="project" value="UniProtKB-KW"/>
</dbReference>
<dbReference type="GO" id="GO:0005634">
    <property type="term" value="C:nucleus"/>
    <property type="evidence" value="ECO:0007669"/>
    <property type="project" value="UniProtKB-SubCell"/>
</dbReference>
<dbReference type="Pfam" id="PF13087">
    <property type="entry name" value="AAA_12"/>
    <property type="match status" value="1"/>
</dbReference>
<feature type="region of interest" description="Disordered" evidence="27">
    <location>
        <begin position="1"/>
        <end position="74"/>
    </location>
</feature>
<evidence type="ECO:0000256" key="10">
    <source>
        <dbReference type="ARBA" id="ARBA00022723"/>
    </source>
</evidence>
<comment type="caution">
    <text evidence="32">The sequence shown here is derived from an EMBL/GenBank/DDBJ whole genome shotgun (WGS) entry which is preliminary data.</text>
</comment>
<keyword evidence="15" id="KW-0347">Helicase</keyword>
<feature type="domain" description="DNA2/NAM7 helicase helicase" evidence="29">
    <location>
        <begin position="867"/>
        <end position="956"/>
    </location>
</feature>
<evidence type="ECO:0000256" key="3">
    <source>
        <dbReference type="ARBA" id="ARBA00004173"/>
    </source>
</evidence>
<keyword evidence="26" id="KW-0175">Coiled coil</keyword>
<dbReference type="InterPro" id="IPR050534">
    <property type="entry name" value="Coronavir_polyprotein_1ab"/>
</dbReference>
<dbReference type="InterPro" id="IPR026851">
    <property type="entry name" value="Dna2/JHS1_DEXXQ-box"/>
</dbReference>
<dbReference type="PANTHER" id="PTHR43788">
    <property type="entry name" value="DNA2/NAM7 HELICASE FAMILY MEMBER"/>
    <property type="match status" value="1"/>
</dbReference>
<evidence type="ECO:0000256" key="19">
    <source>
        <dbReference type="ARBA" id="ARBA00023125"/>
    </source>
</evidence>
<feature type="domain" description="DNA2 rift barrel" evidence="31">
    <location>
        <begin position="696"/>
        <end position="797"/>
    </location>
</feature>
<dbReference type="Gene3D" id="3.90.320.10">
    <property type="match status" value="1"/>
</dbReference>